<dbReference type="AlphaFoldDB" id="A0A916K0Z8"/>
<accession>A0A916K0Z8</accession>
<proteinExistence type="predicted"/>
<dbReference type="RefSeq" id="WP_218115240.1">
    <property type="nucleotide sequence ID" value="NZ_CAJVAP010000016.1"/>
</dbReference>
<dbReference type="Proteomes" id="UP000693892">
    <property type="component" value="Unassembled WGS sequence"/>
</dbReference>
<evidence type="ECO:0000313" key="2">
    <source>
        <dbReference type="Proteomes" id="UP000693892"/>
    </source>
</evidence>
<keyword evidence="2" id="KW-1185">Reference proteome</keyword>
<sequence>MSDTTHAAAGEAPEIELNPDAGIEGALAGFGAAGSASAESAEILNLLGDQESGGACCGGSCCSV</sequence>
<name>A0A916K0Z8_9MICO</name>
<reference evidence="1" key="1">
    <citation type="submission" date="2021-06" db="EMBL/GenBank/DDBJ databases">
        <authorList>
            <person name="Criscuolo A."/>
        </authorList>
    </citation>
    <scope>NUCLEOTIDE SEQUENCE</scope>
    <source>
        <strain evidence="1">CIP111803</strain>
    </source>
</reference>
<protein>
    <submittedName>
        <fullName evidence="1">Uncharacterized protein</fullName>
    </submittedName>
</protein>
<organism evidence="1 2">
    <name type="scientific">Leucobacter soli</name>
    <dbReference type="NCBI Taxonomy" id="2812850"/>
    <lineage>
        <taxon>Bacteria</taxon>
        <taxon>Bacillati</taxon>
        <taxon>Actinomycetota</taxon>
        <taxon>Actinomycetes</taxon>
        <taxon>Micrococcales</taxon>
        <taxon>Microbacteriaceae</taxon>
        <taxon>Leucobacter</taxon>
    </lineage>
</organism>
<comment type="caution">
    <text evidence="1">The sequence shown here is derived from an EMBL/GenBank/DDBJ whole genome shotgun (WGS) entry which is preliminary data.</text>
</comment>
<evidence type="ECO:0000313" key="1">
    <source>
        <dbReference type="EMBL" id="CAG7612722.1"/>
    </source>
</evidence>
<dbReference type="EMBL" id="CAJVAP010000016">
    <property type="protein sequence ID" value="CAG7612722.1"/>
    <property type="molecule type" value="Genomic_DNA"/>
</dbReference>
<gene>
    <name evidence="1" type="ORF">LEUCIP111803_01603</name>
</gene>